<dbReference type="PANTHER" id="PTHR13072:SF0">
    <property type="entry name" value="DYNACTIN SUBUNIT 6"/>
    <property type="match status" value="1"/>
</dbReference>
<dbReference type="GO" id="GO:0007052">
    <property type="term" value="P:mitotic spindle organization"/>
    <property type="evidence" value="ECO:0007669"/>
    <property type="project" value="TreeGrafter"/>
</dbReference>
<evidence type="ECO:0000256" key="6">
    <source>
        <dbReference type="ARBA" id="ARBA00034687"/>
    </source>
</evidence>
<accession>A0A1G4GTI2</accession>
<dbReference type="InterPro" id="IPR027777">
    <property type="entry name" value="DCTN6"/>
</dbReference>
<dbReference type="VEuPathDB" id="PlasmoDB:PVP01_0517000"/>
<evidence type="ECO:0000313" key="9">
    <source>
        <dbReference type="Proteomes" id="UP000196402"/>
    </source>
</evidence>
<dbReference type="VEuPathDB" id="PlasmoDB:PVW1_050022000"/>
<feature type="compositionally biased region" description="Polar residues" evidence="7">
    <location>
        <begin position="171"/>
        <end position="184"/>
    </location>
</feature>
<dbReference type="Proteomes" id="UP000196402">
    <property type="component" value="Chromosome 5"/>
</dbReference>
<feature type="region of interest" description="Disordered" evidence="7">
    <location>
        <begin position="148"/>
        <end position="204"/>
    </location>
</feature>
<gene>
    <name evidence="8" type="ORF">PVT01_050020100</name>
</gene>
<comment type="function">
    <text evidence="6">Part of the dynactin complex that activates the molecular motor dynein for ultra-processive transport along microtubules.</text>
</comment>
<dbReference type="PANTHER" id="PTHR13072">
    <property type="entry name" value="DYNACTIN 6"/>
    <property type="match status" value="1"/>
</dbReference>
<feature type="compositionally biased region" description="Low complexity" evidence="7">
    <location>
        <begin position="26"/>
        <end position="43"/>
    </location>
</feature>
<proteinExistence type="inferred from homology"/>
<protein>
    <recommendedName>
        <fullName evidence="3">Dynactin subunit 6</fullName>
    </recommendedName>
</protein>
<organism evidence="8 9">
    <name type="scientific">Plasmodium vivax</name>
    <name type="common">malaria parasite P. vivax</name>
    <dbReference type="NCBI Taxonomy" id="5855"/>
    <lineage>
        <taxon>Eukaryota</taxon>
        <taxon>Sar</taxon>
        <taxon>Alveolata</taxon>
        <taxon>Apicomplexa</taxon>
        <taxon>Aconoidasida</taxon>
        <taxon>Haemosporida</taxon>
        <taxon>Plasmodiidae</taxon>
        <taxon>Plasmodium</taxon>
        <taxon>Plasmodium (Plasmodium)</taxon>
    </lineage>
</organism>
<evidence type="ECO:0000256" key="3">
    <source>
        <dbReference type="ARBA" id="ARBA00016573"/>
    </source>
</evidence>
<feature type="region of interest" description="Disordered" evidence="7">
    <location>
        <begin position="455"/>
        <end position="494"/>
    </location>
</feature>
<name>A0A1G4GTI2_PLAVI</name>
<feature type="compositionally biased region" description="Basic residues" evidence="7">
    <location>
        <begin position="472"/>
        <end position="484"/>
    </location>
</feature>
<evidence type="ECO:0000313" key="8">
    <source>
        <dbReference type="EMBL" id="SCO65898.1"/>
    </source>
</evidence>
<comment type="subcellular location">
    <subcellularLocation>
        <location evidence="1">Cytoplasm</location>
        <location evidence="1">Cytoskeleton</location>
    </subcellularLocation>
</comment>
<evidence type="ECO:0000256" key="1">
    <source>
        <dbReference type="ARBA" id="ARBA00004245"/>
    </source>
</evidence>
<comment type="similarity">
    <text evidence="2">Belongs to the dynactin subunits 5/6 family. Dynactin subunit 6 subfamily.</text>
</comment>
<dbReference type="SUPFAM" id="SSF51161">
    <property type="entry name" value="Trimeric LpxA-like enzymes"/>
    <property type="match status" value="1"/>
</dbReference>
<sequence>MSNDKLVKLFSLNLSTSGVGKKERPSPMGGSAHSSSISHTSSGVENQSNSFLPFGSAKTSTNDSCTSIKSEQLNPYKRVSSLSEYVYRFKKLISEGGAPRGGSNTFRQFNPNWRKTSSSDLCSLSSAQSGGHSSSLFCGANLAATSRVTSQNTSRTSRADSNSHLEPKSIPSGTRANKEAQTLPHQAEGYSRPNNDSPFADEEDATVSSRLHLLRNYKMFKSHMSVESSPLCSYLNTIGRLETKARNVGKDTLSRVGGTFQRRNPPSGKTGREMTNPENDVEGGEPARGAIPTTCSIDEKEAKEANEANEENGFSKIALAHNRVLARHKRNTKKKVKKIFYKNRKMCVTIQMSKHKRKTFWRELTNSENKTLIKNLRQNENLVYNKKNRKRLFEFFRDFVISSYFVRNTNWGEERGRPFSRHVDEHILQLALVGGFYRGVVSGFYRGVVSGFNRGPTNGRATKGEPLPPFTRPHKREAPKKRRKQNGDANNEVVRESATKPSYLLATPGSNVTVGTGNILFPGCHISSQKGKIYIGHNNLFEDNITIINCANADMYIGSYNIFRSGTFIANVPTIGDHNYFDYKCSISNGTVGCRSYIRANLFGEKKKDGSLQPLMHRNIVKDMSPAFVNENVHEIKLRYDHMSSSA</sequence>
<dbReference type="eggNOG" id="ENOG502T5Z4">
    <property type="taxonomic scope" value="Eukaryota"/>
</dbReference>
<evidence type="ECO:0000256" key="5">
    <source>
        <dbReference type="ARBA" id="ARBA00023212"/>
    </source>
</evidence>
<feature type="region of interest" description="Disordered" evidence="7">
    <location>
        <begin position="255"/>
        <end position="292"/>
    </location>
</feature>
<reference evidence="8 9" key="1">
    <citation type="submission" date="2016-07" db="EMBL/GenBank/DDBJ databases">
        <authorList>
            <consortium name="Pathogen Informatics"/>
        </authorList>
    </citation>
    <scope>NUCLEOTIDE SEQUENCE [LARGE SCALE GENOMIC DNA]</scope>
</reference>
<evidence type="ECO:0000256" key="7">
    <source>
        <dbReference type="SAM" id="MobiDB-lite"/>
    </source>
</evidence>
<dbReference type="Gene3D" id="2.160.10.10">
    <property type="entry name" value="Hexapeptide repeat proteins"/>
    <property type="match status" value="1"/>
</dbReference>
<dbReference type="VEuPathDB" id="PlasmoDB:PVX_089500"/>
<feature type="compositionally biased region" description="Polar residues" evidence="7">
    <location>
        <begin position="44"/>
        <end position="53"/>
    </location>
</feature>
<keyword evidence="4" id="KW-0963">Cytoplasm</keyword>
<dbReference type="InterPro" id="IPR011004">
    <property type="entry name" value="Trimer_LpxA-like_sf"/>
</dbReference>
<dbReference type="EMBL" id="LT615243">
    <property type="protein sequence ID" value="SCO65898.1"/>
    <property type="molecule type" value="Genomic_DNA"/>
</dbReference>
<feature type="compositionally biased region" description="Basic and acidic residues" evidence="7">
    <location>
        <begin position="157"/>
        <end position="167"/>
    </location>
</feature>
<dbReference type="GO" id="GO:0070840">
    <property type="term" value="F:dynein complex binding"/>
    <property type="evidence" value="ECO:0007669"/>
    <property type="project" value="TreeGrafter"/>
</dbReference>
<dbReference type="GO" id="GO:0005869">
    <property type="term" value="C:dynactin complex"/>
    <property type="evidence" value="ECO:0007669"/>
    <property type="project" value="InterPro"/>
</dbReference>
<dbReference type="VEuPathDB" id="PlasmoDB:PVPAM_050024500"/>
<dbReference type="AlphaFoldDB" id="A0A1G4GTI2"/>
<evidence type="ECO:0000256" key="2">
    <source>
        <dbReference type="ARBA" id="ARBA00007719"/>
    </source>
</evidence>
<keyword evidence="5" id="KW-0206">Cytoskeleton</keyword>
<evidence type="ECO:0000256" key="4">
    <source>
        <dbReference type="ARBA" id="ARBA00022490"/>
    </source>
</evidence>
<feature type="region of interest" description="Disordered" evidence="7">
    <location>
        <begin position="18"/>
        <end position="53"/>
    </location>
</feature>